<feature type="compositionally biased region" description="Polar residues" evidence="1">
    <location>
        <begin position="53"/>
        <end position="64"/>
    </location>
</feature>
<dbReference type="STRING" id="173990.SAMN05660691_03090"/>
<sequence>MDIQSALYSGVQGFQRASAGVTDATIDINRQTRANRLNETEQAVTQAAATEQPRQLQTAEQPGSLTSNLVQLGQEERNAQANVKSIQTADEVLGTVIDIRV</sequence>
<evidence type="ECO:0000313" key="2">
    <source>
        <dbReference type="EMBL" id="SEI04803.1"/>
    </source>
</evidence>
<protein>
    <recommendedName>
        <fullName evidence="4">Excinuclease ATPase subunit</fullName>
    </recommendedName>
</protein>
<name>A0A1H6N0J9_9GAMM</name>
<dbReference type="OrthoDB" id="5588953at2"/>
<feature type="compositionally biased region" description="Low complexity" evidence="1">
    <location>
        <begin position="40"/>
        <end position="52"/>
    </location>
</feature>
<evidence type="ECO:0008006" key="4">
    <source>
        <dbReference type="Google" id="ProtNLM"/>
    </source>
</evidence>
<dbReference type="RefSeq" id="WP_092795295.1">
    <property type="nucleotide sequence ID" value="NZ_FNXF01000013.1"/>
</dbReference>
<dbReference type="Proteomes" id="UP000199371">
    <property type="component" value="Unassembled WGS sequence"/>
</dbReference>
<accession>A0A1H6N0J9</accession>
<reference evidence="3" key="1">
    <citation type="submission" date="2016-10" db="EMBL/GenBank/DDBJ databases">
        <authorList>
            <person name="Varghese N."/>
            <person name="Submissions S."/>
        </authorList>
    </citation>
    <scope>NUCLEOTIDE SEQUENCE [LARGE SCALE GENOMIC DNA]</scope>
    <source>
        <strain evidence="3">DSM 17616</strain>
    </source>
</reference>
<organism evidence="2 3">
    <name type="scientific">Rheinheimera pacifica</name>
    <dbReference type="NCBI Taxonomy" id="173990"/>
    <lineage>
        <taxon>Bacteria</taxon>
        <taxon>Pseudomonadati</taxon>
        <taxon>Pseudomonadota</taxon>
        <taxon>Gammaproteobacteria</taxon>
        <taxon>Chromatiales</taxon>
        <taxon>Chromatiaceae</taxon>
        <taxon>Rheinheimera</taxon>
    </lineage>
</organism>
<feature type="region of interest" description="Disordered" evidence="1">
    <location>
        <begin position="38"/>
        <end position="64"/>
    </location>
</feature>
<dbReference type="EMBL" id="FNXF01000013">
    <property type="protein sequence ID" value="SEI04803.1"/>
    <property type="molecule type" value="Genomic_DNA"/>
</dbReference>
<proteinExistence type="predicted"/>
<dbReference type="AlphaFoldDB" id="A0A1H6N0J9"/>
<keyword evidence="3" id="KW-1185">Reference proteome</keyword>
<gene>
    <name evidence="2" type="ORF">SAMN05660691_03090</name>
</gene>
<evidence type="ECO:0000256" key="1">
    <source>
        <dbReference type="SAM" id="MobiDB-lite"/>
    </source>
</evidence>
<evidence type="ECO:0000313" key="3">
    <source>
        <dbReference type="Proteomes" id="UP000199371"/>
    </source>
</evidence>